<evidence type="ECO:0000313" key="4">
    <source>
        <dbReference type="Proteomes" id="UP000799772"/>
    </source>
</evidence>
<dbReference type="InterPro" id="IPR001810">
    <property type="entry name" value="F-box_dom"/>
</dbReference>
<reference evidence="3" key="1">
    <citation type="journal article" date="2020" name="Stud. Mycol.">
        <title>101 Dothideomycetes genomes: a test case for predicting lifestyles and emergence of pathogens.</title>
        <authorList>
            <person name="Haridas S."/>
            <person name="Albert R."/>
            <person name="Binder M."/>
            <person name="Bloem J."/>
            <person name="Labutti K."/>
            <person name="Salamov A."/>
            <person name="Andreopoulos B."/>
            <person name="Baker S."/>
            <person name="Barry K."/>
            <person name="Bills G."/>
            <person name="Bluhm B."/>
            <person name="Cannon C."/>
            <person name="Castanera R."/>
            <person name="Culley D."/>
            <person name="Daum C."/>
            <person name="Ezra D."/>
            <person name="Gonzalez J."/>
            <person name="Henrissat B."/>
            <person name="Kuo A."/>
            <person name="Liang C."/>
            <person name="Lipzen A."/>
            <person name="Lutzoni F."/>
            <person name="Magnuson J."/>
            <person name="Mondo S."/>
            <person name="Nolan M."/>
            <person name="Ohm R."/>
            <person name="Pangilinan J."/>
            <person name="Park H.-J."/>
            <person name="Ramirez L."/>
            <person name="Alfaro M."/>
            <person name="Sun H."/>
            <person name="Tritt A."/>
            <person name="Yoshinaga Y."/>
            <person name="Zwiers L.-H."/>
            <person name="Turgeon B."/>
            <person name="Goodwin S."/>
            <person name="Spatafora J."/>
            <person name="Crous P."/>
            <person name="Grigoriev I."/>
        </authorList>
    </citation>
    <scope>NUCLEOTIDE SEQUENCE</scope>
    <source>
        <strain evidence="3">CBS 133067</strain>
    </source>
</reference>
<evidence type="ECO:0000259" key="2">
    <source>
        <dbReference type="PROSITE" id="PS50181"/>
    </source>
</evidence>
<sequence>MAIGLFSLPNEILLHILNPIPTHELLQLTPTSHRLYAIIIRILHQRLLLAAELPERTLLLECYHPSVRLTEPPLYCTYLGTEGLDRGIIISEQGIPGHDVPIGRLGDYNRLYSTFKPLRRAPDPAARRMRHPAGDIPGSRTYPSSSSWMEKATSSGEVVKQTLSLDCHELFTQLIASVNLVRSGPRRGLFFNFTEIVDKGVVRVWREWLKRRADGTTDSSAKDGGRSVAIGTEGMPLVATAEDEKILWTDSLKRVGLKFNVRERRWRRDGPVLMVAEEEVPVSYDVEFEELLIRTSHLAFKVEESLIEQSSPSGKAVVFGSFARESAS</sequence>
<name>A0A9P4IFQ5_9PEZI</name>
<accession>A0A9P4IFQ5</accession>
<proteinExistence type="predicted"/>
<dbReference type="SUPFAM" id="SSF81383">
    <property type="entry name" value="F-box domain"/>
    <property type="match status" value="1"/>
</dbReference>
<comment type="caution">
    <text evidence="3">The sequence shown here is derived from an EMBL/GenBank/DDBJ whole genome shotgun (WGS) entry which is preliminary data.</text>
</comment>
<keyword evidence="4" id="KW-1185">Reference proteome</keyword>
<dbReference type="CDD" id="cd09917">
    <property type="entry name" value="F-box_SF"/>
    <property type="match status" value="1"/>
</dbReference>
<feature type="domain" description="F-box" evidence="2">
    <location>
        <begin position="2"/>
        <end position="47"/>
    </location>
</feature>
<organism evidence="3 4">
    <name type="scientific">Rhizodiscina lignyota</name>
    <dbReference type="NCBI Taxonomy" id="1504668"/>
    <lineage>
        <taxon>Eukaryota</taxon>
        <taxon>Fungi</taxon>
        <taxon>Dikarya</taxon>
        <taxon>Ascomycota</taxon>
        <taxon>Pezizomycotina</taxon>
        <taxon>Dothideomycetes</taxon>
        <taxon>Pleosporomycetidae</taxon>
        <taxon>Aulographales</taxon>
        <taxon>Rhizodiscinaceae</taxon>
        <taxon>Rhizodiscina</taxon>
    </lineage>
</organism>
<protein>
    <recommendedName>
        <fullName evidence="2">F-box domain-containing protein</fullName>
    </recommendedName>
</protein>
<dbReference type="Pfam" id="PF12937">
    <property type="entry name" value="F-box-like"/>
    <property type="match status" value="1"/>
</dbReference>
<dbReference type="EMBL" id="ML978126">
    <property type="protein sequence ID" value="KAF2098460.1"/>
    <property type="molecule type" value="Genomic_DNA"/>
</dbReference>
<dbReference type="InterPro" id="IPR036047">
    <property type="entry name" value="F-box-like_dom_sf"/>
</dbReference>
<feature type="region of interest" description="Disordered" evidence="1">
    <location>
        <begin position="123"/>
        <end position="147"/>
    </location>
</feature>
<dbReference type="AlphaFoldDB" id="A0A9P4IFQ5"/>
<evidence type="ECO:0000313" key="3">
    <source>
        <dbReference type="EMBL" id="KAF2098460.1"/>
    </source>
</evidence>
<gene>
    <name evidence="3" type="ORF">NA57DRAFT_75704</name>
</gene>
<dbReference type="PROSITE" id="PS50181">
    <property type="entry name" value="FBOX"/>
    <property type="match status" value="1"/>
</dbReference>
<dbReference type="OrthoDB" id="9981546at2759"/>
<evidence type="ECO:0000256" key="1">
    <source>
        <dbReference type="SAM" id="MobiDB-lite"/>
    </source>
</evidence>
<dbReference type="Proteomes" id="UP000799772">
    <property type="component" value="Unassembled WGS sequence"/>
</dbReference>